<evidence type="ECO:0000259" key="1">
    <source>
        <dbReference type="Pfam" id="PF09983"/>
    </source>
</evidence>
<keyword evidence="4" id="KW-1185">Reference proteome</keyword>
<evidence type="ECO:0000259" key="2">
    <source>
        <dbReference type="Pfam" id="PF11795"/>
    </source>
</evidence>
<dbReference type="InterPro" id="IPR014544">
    <property type="entry name" value="UCP028408"/>
</dbReference>
<accession>A0A4U6QDW3</accession>
<comment type="caution">
    <text evidence="3">The sequence shown here is derived from an EMBL/GenBank/DDBJ whole genome shotgun (WGS) entry which is preliminary data.</text>
</comment>
<sequence>MAMMRGGGSSRTAWTQPVDVVEALRRRWETGVLPRALADGQQWAPFSFAVRGPTARQIAETPDAVRSWLELWRPSVGRPWRVQTTAAAAPGAARLADLTEDADPAEGSDAAVLRIPEAVWIDEPATAWTLLQVQPDVAWLTERLDTAARETPRLREWMGAYPLRVLALRDEWDTLMATVVWISRQSRKDLYLRQIDVPGVDTRFLERHRNVLTDLLDRQLPTGRIDRTAARAEFEQRFGFRRRPTFVRFRPLRGDQRFAGLPDLSVRSDDFAALAPIGARVMAVENEATYLAVPDLTDTVIVLGSAALAADGVAVPPWLAERELLYWGDIDTHGFAVLDRLRHRHPRVRSLLMDRTTLAEHRGHWSREDSPKVVMLDRLDDEEQLTYREITDNVHGPAVRLDSERVRMSALYRALRLPLGGPS</sequence>
<dbReference type="OrthoDB" id="322908at2"/>
<proteinExistence type="predicted"/>
<evidence type="ECO:0000313" key="4">
    <source>
        <dbReference type="Proteomes" id="UP000306985"/>
    </source>
</evidence>
<reference evidence="3 4" key="1">
    <citation type="submission" date="2019-05" db="EMBL/GenBank/DDBJ databases">
        <title>Nakamurella sp. N5BH11, whole genome shotgun sequence.</title>
        <authorList>
            <person name="Tuo L."/>
        </authorList>
    </citation>
    <scope>NUCLEOTIDE SEQUENCE [LARGE SCALE GENOMIC DNA]</scope>
    <source>
        <strain evidence="3 4">N5BH11</strain>
    </source>
</reference>
<dbReference type="AlphaFoldDB" id="A0A4U6QDW3"/>
<name>A0A4U6QDW3_9ACTN</name>
<organism evidence="3 4">
    <name type="scientific">Nakamurella flava</name>
    <dbReference type="NCBI Taxonomy" id="2576308"/>
    <lineage>
        <taxon>Bacteria</taxon>
        <taxon>Bacillati</taxon>
        <taxon>Actinomycetota</taxon>
        <taxon>Actinomycetes</taxon>
        <taxon>Nakamurellales</taxon>
        <taxon>Nakamurellaceae</taxon>
        <taxon>Nakamurella</taxon>
    </lineage>
</organism>
<evidence type="ECO:0000313" key="3">
    <source>
        <dbReference type="EMBL" id="TKV58303.1"/>
    </source>
</evidence>
<dbReference type="EMBL" id="SZZH01000003">
    <property type="protein sequence ID" value="TKV58303.1"/>
    <property type="molecule type" value="Genomic_DNA"/>
</dbReference>
<dbReference type="Proteomes" id="UP000306985">
    <property type="component" value="Unassembled WGS sequence"/>
</dbReference>
<dbReference type="InterPro" id="IPR024537">
    <property type="entry name" value="DUF3322"/>
</dbReference>
<feature type="domain" description="Wadjet protein JetD C-terminal" evidence="1">
    <location>
        <begin position="239"/>
        <end position="414"/>
    </location>
</feature>
<dbReference type="Pfam" id="PF11795">
    <property type="entry name" value="DUF3322"/>
    <property type="match status" value="1"/>
</dbReference>
<dbReference type="Pfam" id="PF09983">
    <property type="entry name" value="JetD_C"/>
    <property type="match status" value="1"/>
</dbReference>
<dbReference type="InterPro" id="IPR024534">
    <property type="entry name" value="JetD_C"/>
</dbReference>
<evidence type="ECO:0008006" key="5">
    <source>
        <dbReference type="Google" id="ProtNLM"/>
    </source>
</evidence>
<dbReference type="PIRSF" id="PIRSF028408">
    <property type="entry name" value="UCP028408"/>
    <property type="match status" value="1"/>
</dbReference>
<protein>
    <recommendedName>
        <fullName evidence="5">DUF3322 and DUF2220 domain-containing protein</fullName>
    </recommendedName>
</protein>
<gene>
    <name evidence="3" type="ORF">FDO65_11995</name>
</gene>
<feature type="domain" description="DUF3322" evidence="2">
    <location>
        <begin position="17"/>
        <end position="217"/>
    </location>
</feature>